<feature type="domain" description="Dienelactone hydrolase" evidence="1">
    <location>
        <begin position="126"/>
        <end position="253"/>
    </location>
</feature>
<dbReference type="RefSeq" id="WP_272740454.1">
    <property type="nucleotide sequence ID" value="NZ_JAQQKW010000002.1"/>
</dbReference>
<dbReference type="Proteomes" id="UP001216595">
    <property type="component" value="Unassembled WGS sequence"/>
</dbReference>
<accession>A0ABT5IC10</accession>
<keyword evidence="3" id="KW-1185">Reference proteome</keyword>
<organism evidence="2 3">
    <name type="scientific">Asticcacaulis currens</name>
    <dbReference type="NCBI Taxonomy" id="2984210"/>
    <lineage>
        <taxon>Bacteria</taxon>
        <taxon>Pseudomonadati</taxon>
        <taxon>Pseudomonadota</taxon>
        <taxon>Alphaproteobacteria</taxon>
        <taxon>Caulobacterales</taxon>
        <taxon>Caulobacteraceae</taxon>
        <taxon>Asticcacaulis</taxon>
    </lineage>
</organism>
<evidence type="ECO:0000259" key="1">
    <source>
        <dbReference type="Pfam" id="PF01738"/>
    </source>
</evidence>
<keyword evidence="2" id="KW-0378">Hydrolase</keyword>
<name>A0ABT5IC10_9CAUL</name>
<dbReference type="Pfam" id="PF01738">
    <property type="entry name" value="DLH"/>
    <property type="match status" value="1"/>
</dbReference>
<dbReference type="EMBL" id="JAQQKW010000002">
    <property type="protein sequence ID" value="MDC7693704.1"/>
    <property type="molecule type" value="Genomic_DNA"/>
</dbReference>
<dbReference type="SUPFAM" id="SSF53474">
    <property type="entry name" value="alpha/beta-Hydrolases"/>
    <property type="match status" value="1"/>
</dbReference>
<evidence type="ECO:0000313" key="2">
    <source>
        <dbReference type="EMBL" id="MDC7693704.1"/>
    </source>
</evidence>
<evidence type="ECO:0000313" key="3">
    <source>
        <dbReference type="Proteomes" id="UP001216595"/>
    </source>
</evidence>
<proteinExistence type="predicted"/>
<gene>
    <name evidence="2" type="ORF">PQU94_05345</name>
</gene>
<protein>
    <submittedName>
        <fullName evidence="2">Dienelactone hydrolase family protein</fullName>
    </submittedName>
</protein>
<dbReference type="GO" id="GO:0016787">
    <property type="term" value="F:hydrolase activity"/>
    <property type="evidence" value="ECO:0007669"/>
    <property type="project" value="UniProtKB-KW"/>
</dbReference>
<dbReference type="InterPro" id="IPR029058">
    <property type="entry name" value="AB_hydrolase_fold"/>
</dbReference>
<dbReference type="InterPro" id="IPR002925">
    <property type="entry name" value="Dienelactn_hydro"/>
</dbReference>
<sequence length="285" mass="30833">MTSVALPHPREPDEIIPLSGTGLNELTGTVPDRFYTRVAQCELHRFAVKGAKHAALVLMGGGYLALGYDKEGIETALWLNGMGIEAYVLVHRLPGAEADHGVHPPDIALTDGLQAVAYLNAQAFDTRYLVGLSSGGHLAGVLSCQDACAHWAGAVIAYAPLNANHKAYKAPKGKPDYPPREKQAFYNAWPVGIQQETHAIPRLPIFLAYALRDEIVPIDHLVNLVSTAASSGLNVEAHVFADAEHGFAFRDLKGSVAQWPQLARAWMVRVAEAGRQPHAHRLQPI</sequence>
<comment type="caution">
    <text evidence="2">The sequence shown here is derived from an EMBL/GenBank/DDBJ whole genome shotgun (WGS) entry which is preliminary data.</text>
</comment>
<reference evidence="2 3" key="1">
    <citation type="submission" date="2023-01" db="EMBL/GenBank/DDBJ databases">
        <title>Novel species of the genus Asticcacaulis isolated from rivers.</title>
        <authorList>
            <person name="Lu H."/>
        </authorList>
    </citation>
    <scope>NUCLEOTIDE SEQUENCE [LARGE SCALE GENOMIC DNA]</scope>
    <source>
        <strain evidence="2 3">DXS10W</strain>
    </source>
</reference>
<dbReference type="Gene3D" id="3.40.50.1820">
    <property type="entry name" value="alpha/beta hydrolase"/>
    <property type="match status" value="1"/>
</dbReference>